<dbReference type="PANTHER" id="PTHR30087">
    <property type="entry name" value="INNER MEMBRANE PROTEIN"/>
    <property type="match status" value="1"/>
</dbReference>
<dbReference type="InterPro" id="IPR007553">
    <property type="entry name" value="2-thiour_desulf"/>
</dbReference>
<reference evidence="1 2" key="1">
    <citation type="submission" date="2019-06" db="EMBL/GenBank/DDBJ databases">
        <title>Sulfurimonas gotlandica sp. nov., a chemoautotrophic and psychrotolerant epsilonproteobacterium isolated from a pelagic redoxcline, and an emended description of the genus Sulfurimonas.</title>
        <authorList>
            <person name="Wang S."/>
            <person name="Jiang L."/>
            <person name="Shao Z."/>
        </authorList>
    </citation>
    <scope>NUCLEOTIDE SEQUENCE [LARGE SCALE GENOMIC DNA]</scope>
    <source>
        <strain evidence="1 2">S2-6</strain>
    </source>
</reference>
<name>A0A7M1B3R9_9BACT</name>
<accession>A0A7M1B3R9</accession>
<evidence type="ECO:0000313" key="1">
    <source>
        <dbReference type="EMBL" id="QOP44389.1"/>
    </source>
</evidence>
<organism evidence="1 2">
    <name type="scientific">Sulfurimonas sediminis</name>
    <dbReference type="NCBI Taxonomy" id="2590020"/>
    <lineage>
        <taxon>Bacteria</taxon>
        <taxon>Pseudomonadati</taxon>
        <taxon>Campylobacterota</taxon>
        <taxon>Epsilonproteobacteria</taxon>
        <taxon>Campylobacterales</taxon>
        <taxon>Sulfurimonadaceae</taxon>
        <taxon>Sulfurimonas</taxon>
    </lineage>
</organism>
<dbReference type="KEGG" id="ssei:FJR45_10695"/>
<evidence type="ECO:0000313" key="2">
    <source>
        <dbReference type="Proteomes" id="UP000593719"/>
    </source>
</evidence>
<gene>
    <name evidence="1" type="ORF">FJR45_10695</name>
</gene>
<dbReference type="AlphaFoldDB" id="A0A7M1B3R9"/>
<dbReference type="PANTHER" id="PTHR30087:SF1">
    <property type="entry name" value="HYPOTHETICAL CYTOSOLIC PROTEIN"/>
    <property type="match status" value="1"/>
</dbReference>
<dbReference type="EMBL" id="CP041235">
    <property type="protein sequence ID" value="QOP44389.1"/>
    <property type="molecule type" value="Genomic_DNA"/>
</dbReference>
<dbReference type="Pfam" id="PF04463">
    <property type="entry name" value="2-thiour_desulf"/>
    <property type="match status" value="1"/>
</dbReference>
<dbReference type="RefSeq" id="WP_193150532.1">
    <property type="nucleotide sequence ID" value="NZ_CP041235.1"/>
</dbReference>
<sequence>MSFVKKKVVVSACILGEQCRYDGKTKKISAVAEGLKGYEIIPFCPEAPLFGTPRERINVMLREGENRIVTDETNKDVTKLLEDEINTFIAAHPQVDRIILKSKSPSCGYGTTPILDEKKDPIALGNGIAAELMQAHYKDIKIEDECSFMKHNPNGSD</sequence>
<protein>
    <submittedName>
        <fullName evidence="1">DUF523 domain-containing protein</fullName>
    </submittedName>
</protein>
<keyword evidence="2" id="KW-1185">Reference proteome</keyword>
<proteinExistence type="predicted"/>
<dbReference type="Proteomes" id="UP000593719">
    <property type="component" value="Chromosome"/>
</dbReference>